<keyword evidence="1" id="KW-0472">Membrane</keyword>
<keyword evidence="1" id="KW-0812">Transmembrane</keyword>
<sequence length="102" mass="11327">MIVVTVGVAAGVCLILVDRALLWAERRGWIYYRKTKGRTSALVEGFSPAAQAVKRAMEQERFRKNVRVGEGTPLGVDLDKGVVRVRRSEPGRQESANSNEIE</sequence>
<proteinExistence type="predicted"/>
<dbReference type="Proteomes" id="UP001596915">
    <property type="component" value="Unassembled WGS sequence"/>
</dbReference>
<organism evidence="2 3">
    <name type="scientific">Streptomyces sanglieri</name>
    <dbReference type="NCBI Taxonomy" id="193460"/>
    <lineage>
        <taxon>Bacteria</taxon>
        <taxon>Bacillati</taxon>
        <taxon>Actinomycetota</taxon>
        <taxon>Actinomycetes</taxon>
        <taxon>Kitasatosporales</taxon>
        <taxon>Streptomycetaceae</taxon>
        <taxon>Streptomyces</taxon>
    </lineage>
</organism>
<dbReference type="EMBL" id="JBHTGL010000008">
    <property type="protein sequence ID" value="MFD0629570.1"/>
    <property type="molecule type" value="Genomic_DNA"/>
</dbReference>
<protein>
    <submittedName>
        <fullName evidence="2">Uncharacterized protein</fullName>
    </submittedName>
</protein>
<evidence type="ECO:0000256" key="1">
    <source>
        <dbReference type="SAM" id="Phobius"/>
    </source>
</evidence>
<evidence type="ECO:0000313" key="3">
    <source>
        <dbReference type="Proteomes" id="UP001596915"/>
    </source>
</evidence>
<feature type="transmembrane region" description="Helical" evidence="1">
    <location>
        <begin position="6"/>
        <end position="24"/>
    </location>
</feature>
<keyword evidence="1" id="KW-1133">Transmembrane helix</keyword>
<keyword evidence="3" id="KW-1185">Reference proteome</keyword>
<name>A0ABW2X8E6_9ACTN</name>
<evidence type="ECO:0000313" key="2">
    <source>
        <dbReference type="EMBL" id="MFD0629570.1"/>
    </source>
</evidence>
<comment type="caution">
    <text evidence="2">The sequence shown here is derived from an EMBL/GenBank/DDBJ whole genome shotgun (WGS) entry which is preliminary data.</text>
</comment>
<gene>
    <name evidence="2" type="ORF">ACFQ2K_50100</name>
</gene>
<accession>A0ABW2X8E6</accession>
<reference evidence="3" key="1">
    <citation type="journal article" date="2019" name="Int. J. Syst. Evol. Microbiol.">
        <title>The Global Catalogue of Microorganisms (GCM) 10K type strain sequencing project: providing services to taxonomists for standard genome sequencing and annotation.</title>
        <authorList>
            <consortium name="The Broad Institute Genomics Platform"/>
            <consortium name="The Broad Institute Genome Sequencing Center for Infectious Disease"/>
            <person name="Wu L."/>
            <person name="Ma J."/>
        </authorList>
    </citation>
    <scope>NUCLEOTIDE SEQUENCE [LARGE SCALE GENOMIC DNA]</scope>
    <source>
        <strain evidence="3">JCM 12607</strain>
    </source>
</reference>